<comment type="similarity">
    <text evidence="1">Belongs to the DCC1 family.</text>
</comment>
<evidence type="ECO:0000256" key="3">
    <source>
        <dbReference type="ARBA" id="ARBA00022705"/>
    </source>
</evidence>
<feature type="region of interest" description="Disordered" evidence="4">
    <location>
        <begin position="566"/>
        <end position="612"/>
    </location>
</feature>
<dbReference type="PANTHER" id="PTHR13395">
    <property type="entry name" value="SISTER CHROMATID COHESION PROTEIN DCC1-RELATED"/>
    <property type="match status" value="1"/>
</dbReference>
<feature type="compositionally biased region" description="Basic and acidic residues" evidence="4">
    <location>
        <begin position="598"/>
        <end position="612"/>
    </location>
</feature>
<dbReference type="AlphaFoldDB" id="A0A1I8I0C7"/>
<dbReference type="GO" id="GO:0006260">
    <property type="term" value="P:DNA replication"/>
    <property type="evidence" value="ECO:0007669"/>
    <property type="project" value="UniProtKB-KW"/>
</dbReference>
<dbReference type="InterPro" id="IPR019128">
    <property type="entry name" value="Dcc1"/>
</dbReference>
<dbReference type="GO" id="GO:0000785">
    <property type="term" value="C:chromatin"/>
    <property type="evidence" value="ECO:0007669"/>
    <property type="project" value="TreeGrafter"/>
</dbReference>
<evidence type="ECO:0000256" key="1">
    <source>
        <dbReference type="ARBA" id="ARBA00007017"/>
    </source>
</evidence>
<keyword evidence="5" id="KW-1185">Reference proteome</keyword>
<feature type="region of interest" description="Disordered" evidence="4">
    <location>
        <begin position="631"/>
        <end position="659"/>
    </location>
</feature>
<evidence type="ECO:0000256" key="4">
    <source>
        <dbReference type="SAM" id="MobiDB-lite"/>
    </source>
</evidence>
<organism evidence="5 6">
    <name type="scientific">Macrostomum lignano</name>
    <dbReference type="NCBI Taxonomy" id="282301"/>
    <lineage>
        <taxon>Eukaryota</taxon>
        <taxon>Metazoa</taxon>
        <taxon>Spiralia</taxon>
        <taxon>Lophotrochozoa</taxon>
        <taxon>Platyhelminthes</taxon>
        <taxon>Rhabditophora</taxon>
        <taxon>Macrostomorpha</taxon>
        <taxon>Macrostomida</taxon>
        <taxon>Macrostomidae</taxon>
        <taxon>Macrostomum</taxon>
    </lineage>
</organism>
<dbReference type="Pfam" id="PF09724">
    <property type="entry name" value="Dcc1"/>
    <property type="match status" value="1"/>
</dbReference>
<evidence type="ECO:0000313" key="5">
    <source>
        <dbReference type="Proteomes" id="UP000095280"/>
    </source>
</evidence>
<evidence type="ECO:0000313" key="6">
    <source>
        <dbReference type="WBParaSite" id="maker-uti_cns_0009134-snap-gene-0.2-mRNA-1"/>
    </source>
</evidence>
<proteinExistence type="inferred from homology"/>
<dbReference type="GO" id="GO:0034088">
    <property type="term" value="P:maintenance of mitotic sister chromatid cohesion"/>
    <property type="evidence" value="ECO:0007669"/>
    <property type="project" value="TreeGrafter"/>
</dbReference>
<dbReference type="GO" id="GO:0031390">
    <property type="term" value="C:Ctf18 RFC-like complex"/>
    <property type="evidence" value="ECO:0007669"/>
    <property type="project" value="InterPro"/>
</dbReference>
<sequence>FQFQIICTLILAFKIINKMDTSSKSNAANFPIRSQEDLIGLMSMAKISTSEVQPVVQSVHFANELLDDQVMLLELDEALLAKLIKGEDRLEVKGSIDQEAVLCTSECTYEVREVETSNSLMLSTDTLMPPATASAEGLDGGGIQVRRSSIAAVKHSYAELRRLKPGPASLRCLLPQSASYRGLVEEQEADADAAAAVAAESPTMEQLRTTAQMSDSELSRLLDSVNAIELDGRVRLLHEDLPQQVLSALMSAAVENDWTLAALPVEDACASLADLYDPRVTRRVIQLHSVQSGVLGDCVELDSKLISRTFGHFLLRLGSAYDLSVFLPLWQEAVSDAATVSLDHLAGLCLTSSSPGDCSESADSITVRYFPADLLPDNHAARFAELFKARAKWTLEDLQPYLESVCYGKVTPGSLLARYARVSNANVLATAVMQRHQHQQADSPSLNRTFALIGCATAACLVAVCAAAAVASGVLPSFRLELSTCSLEETTSSSLKDRLSIQQQLQNVRRELTKGLSSCAAEACAGSGETGAQLESVRFALIELRHRLDRLSSDVAELTVAMRRQQSVATPEVKPKEKQAPIRPLPESNAALTQSKKAAKEKPEVAKTKPEVVKTKPEVAKAKPEVVRTKPDIKTTDASASKAPPAPQRIQPNAGDGATPPIRVMSQADMRQAELDKQPMVRAGSGELLGRQVLHGIKPKKIFQDGRRIPPVKLERIIAAPGSSVQVYMFDELLSDVESDSLAAVHFKRLEALSSRQPIVCFDSEATMQRLVADEAGVVRRGLSSADFTAGTRCLNASLSAKAASWLRFNWTRSTVFYPGESRFTAGPLADRFLKSMGLPASHAGRLDVTSHPLGQGFYERLDCKSKNGASGGIFATVRVFLDTVTRGGEFHLPRLGIWLRPRKSRALLVTQLAPDTGACEPAAAYNSSWVQTGRSITLTQRFHYATFPGIGQRPSEPALPVRPADTPAVMCDSTAPPCRWSDEWTDEHLI</sequence>
<accession>A0A1I8I0C7</accession>
<dbReference type="Gene3D" id="2.60.120.620">
    <property type="entry name" value="q2cbj1_9rhob like domain"/>
    <property type="match status" value="1"/>
</dbReference>
<dbReference type="GO" id="GO:0000775">
    <property type="term" value="C:chromosome, centromeric region"/>
    <property type="evidence" value="ECO:0007669"/>
    <property type="project" value="TreeGrafter"/>
</dbReference>
<keyword evidence="3" id="KW-0235">DNA replication</keyword>
<name>A0A1I8I0C7_9PLAT</name>
<evidence type="ECO:0000256" key="2">
    <source>
        <dbReference type="ARBA" id="ARBA00017682"/>
    </source>
</evidence>
<dbReference type="WBParaSite" id="maker-uti_cns_0009134-snap-gene-0.2-mRNA-1">
    <property type="protein sequence ID" value="maker-uti_cns_0009134-snap-gene-0.2-mRNA-1"/>
    <property type="gene ID" value="maker-uti_cns_0009134-snap-gene-0.2"/>
</dbReference>
<dbReference type="PANTHER" id="PTHR13395:SF6">
    <property type="entry name" value="SISTER CHROMATID COHESION PROTEIN DCC1"/>
    <property type="match status" value="1"/>
</dbReference>
<dbReference type="Proteomes" id="UP000095280">
    <property type="component" value="Unplaced"/>
</dbReference>
<protein>
    <recommendedName>
        <fullName evidence="2">Sister chromatid cohesion protein DCC1</fullName>
    </recommendedName>
</protein>
<reference evidence="6" key="1">
    <citation type="submission" date="2016-11" db="UniProtKB">
        <authorList>
            <consortium name="WormBaseParasite"/>
        </authorList>
    </citation>
    <scope>IDENTIFICATION</scope>
</reference>